<accession>A0A7M7R9S2</accession>
<dbReference type="RefSeq" id="XP_781954.2">
    <property type="nucleotide sequence ID" value="XM_776861.5"/>
</dbReference>
<dbReference type="Gene3D" id="1.10.3430.10">
    <property type="entry name" value="Ammonium transporter AmtB like domains"/>
    <property type="match status" value="1"/>
</dbReference>
<dbReference type="OrthoDB" id="534912at2759"/>
<dbReference type="AlphaFoldDB" id="A0A7M7R9S2"/>
<dbReference type="OMA" id="GCDFKFS"/>
<dbReference type="GO" id="GO:0008519">
    <property type="term" value="F:ammonium channel activity"/>
    <property type="evidence" value="ECO:0000318"/>
    <property type="project" value="GO_Central"/>
</dbReference>
<keyword evidence="4 8" id="KW-0812">Transmembrane</keyword>
<keyword evidence="3 8" id="KW-0813">Transport</keyword>
<dbReference type="GeneID" id="576563"/>
<evidence type="ECO:0000256" key="4">
    <source>
        <dbReference type="ARBA" id="ARBA00022692"/>
    </source>
</evidence>
<protein>
    <recommendedName>
        <fullName evidence="8">Ammonium transporter</fullName>
    </recommendedName>
</protein>
<proteinExistence type="inferred from homology"/>
<comment type="similarity">
    <text evidence="2 8">Belongs to the ammonia transporter channel (TC 1.A.11.2) family.</text>
</comment>
<dbReference type="EnsemblMetazoa" id="XM_776861">
    <property type="protein sequence ID" value="XP_781954"/>
    <property type="gene ID" value="LOC576563"/>
</dbReference>
<keyword evidence="7 8" id="KW-0924">Ammonia transport</keyword>
<evidence type="ECO:0000256" key="1">
    <source>
        <dbReference type="ARBA" id="ARBA00004141"/>
    </source>
</evidence>
<organism evidence="10 11">
    <name type="scientific">Strongylocentrotus purpuratus</name>
    <name type="common">Purple sea urchin</name>
    <dbReference type="NCBI Taxonomy" id="7668"/>
    <lineage>
        <taxon>Eukaryota</taxon>
        <taxon>Metazoa</taxon>
        <taxon>Echinodermata</taxon>
        <taxon>Eleutherozoa</taxon>
        <taxon>Echinozoa</taxon>
        <taxon>Echinoidea</taxon>
        <taxon>Euechinoidea</taxon>
        <taxon>Echinacea</taxon>
        <taxon>Camarodonta</taxon>
        <taxon>Echinidea</taxon>
        <taxon>Strongylocentrotidae</taxon>
        <taxon>Strongylocentrotus</taxon>
    </lineage>
</organism>
<dbReference type="InterPro" id="IPR029020">
    <property type="entry name" value="Ammonium/urea_transptr"/>
</dbReference>
<reference evidence="11" key="1">
    <citation type="submission" date="2015-02" db="EMBL/GenBank/DDBJ databases">
        <title>Genome sequencing for Strongylocentrotus purpuratus.</title>
        <authorList>
            <person name="Murali S."/>
            <person name="Liu Y."/>
            <person name="Vee V."/>
            <person name="English A."/>
            <person name="Wang M."/>
            <person name="Skinner E."/>
            <person name="Han Y."/>
            <person name="Muzny D.M."/>
            <person name="Worley K.C."/>
            <person name="Gibbs R.A."/>
        </authorList>
    </citation>
    <scope>NUCLEOTIDE SEQUENCE</scope>
</reference>
<dbReference type="PANTHER" id="PTHR11730:SF6">
    <property type="entry name" value="AMMONIUM TRANSPORTER"/>
    <property type="match status" value="1"/>
</dbReference>
<evidence type="ECO:0000256" key="8">
    <source>
        <dbReference type="RuleBase" id="RU362002"/>
    </source>
</evidence>
<dbReference type="SUPFAM" id="SSF111352">
    <property type="entry name" value="Ammonium transporter"/>
    <property type="match status" value="1"/>
</dbReference>
<dbReference type="GO" id="GO:0072488">
    <property type="term" value="P:ammonium transmembrane transport"/>
    <property type="evidence" value="ECO:0000318"/>
    <property type="project" value="GO_Central"/>
</dbReference>
<dbReference type="NCBIfam" id="TIGR00836">
    <property type="entry name" value="amt"/>
    <property type="match status" value="1"/>
</dbReference>
<sequence length="496" mass="53877">MASNESDLVLMQLQAEFDYLKENTDHFFLVVMSCIIFLMQLGFAFLEAGSVRSKNTTNILLKNMLDVCIGAVAYWGVGYAFAFGKSSNPFIGYRNFFFEDMVPSDYSHFFFHFVFAATAATIVSGAMAERTEFAAYFMYSSLITGFIYPVVTHWAWSSDGWLGNSGIEIADGTYLAFKDFAGSGVVHCVGGTAALVGATILGPRIGRYDANGKLVVIAGHTVPMVSLGGFILFFGFFAFNGGSQGRISGEGDGEVVALAIVNTIISGAFAALTAMICRRVGFSGSYWSLLTTINGGLTGMVAICAGCNVVYAWGAAVIGTIAGVTYILWSSAVIRMRIDDPLDAVAVHLGGGFWGVLAVPIFDMNDGILFNITSRVPWMHFAWNLLGVVAIFVWTALLSFFMFGIFRCLKILRVDPEIEKKGLDIPKHGEPAYPLASYGNGWEDESVIDASPVRPPPSYKMNGNSHDNKAYSLGETQNSVDHEHIQIDDTPRVQFD</sequence>
<dbReference type="FunFam" id="1.10.3430.10:FF:000010">
    <property type="entry name" value="Ammonium transporter"/>
    <property type="match status" value="1"/>
</dbReference>
<evidence type="ECO:0000313" key="10">
    <source>
        <dbReference type="EnsemblMetazoa" id="XP_781954"/>
    </source>
</evidence>
<feature type="transmembrane region" description="Helical" evidence="8">
    <location>
        <begin position="341"/>
        <end position="362"/>
    </location>
</feature>
<evidence type="ECO:0000256" key="3">
    <source>
        <dbReference type="ARBA" id="ARBA00022448"/>
    </source>
</evidence>
<dbReference type="InParanoid" id="A0A7M7R9S2"/>
<dbReference type="Pfam" id="PF00909">
    <property type="entry name" value="Ammonium_transp"/>
    <property type="match status" value="1"/>
</dbReference>
<dbReference type="InterPro" id="IPR001905">
    <property type="entry name" value="Ammonium_transpt"/>
</dbReference>
<keyword evidence="5 8" id="KW-1133">Transmembrane helix</keyword>
<keyword evidence="6 8" id="KW-0472">Membrane</keyword>
<evidence type="ECO:0000256" key="6">
    <source>
        <dbReference type="ARBA" id="ARBA00023136"/>
    </source>
</evidence>
<dbReference type="PANTHER" id="PTHR11730">
    <property type="entry name" value="AMMONIUM TRANSPORTER"/>
    <property type="match status" value="1"/>
</dbReference>
<feature type="transmembrane region" description="Helical" evidence="8">
    <location>
        <begin position="67"/>
        <end position="86"/>
    </location>
</feature>
<feature type="transmembrane region" description="Helical" evidence="8">
    <location>
        <begin position="256"/>
        <end position="277"/>
    </location>
</feature>
<feature type="transmembrane region" description="Helical" evidence="8">
    <location>
        <begin position="309"/>
        <end position="329"/>
    </location>
</feature>
<feature type="transmembrane region" description="Helical" evidence="8">
    <location>
        <begin position="27"/>
        <end position="46"/>
    </location>
</feature>
<evidence type="ECO:0000259" key="9">
    <source>
        <dbReference type="Pfam" id="PF00909"/>
    </source>
</evidence>
<feature type="domain" description="Ammonium transporter AmtB-like" evidence="9">
    <location>
        <begin position="28"/>
        <end position="433"/>
    </location>
</feature>
<evidence type="ECO:0000256" key="7">
    <source>
        <dbReference type="ARBA" id="ARBA00023177"/>
    </source>
</evidence>
<evidence type="ECO:0000256" key="5">
    <source>
        <dbReference type="ARBA" id="ARBA00022989"/>
    </source>
</evidence>
<dbReference type="GO" id="GO:0097272">
    <property type="term" value="P:ammonium homeostasis"/>
    <property type="evidence" value="ECO:0000318"/>
    <property type="project" value="GO_Central"/>
</dbReference>
<keyword evidence="11" id="KW-1185">Reference proteome</keyword>
<feature type="transmembrane region" description="Helical" evidence="8">
    <location>
        <begin position="180"/>
        <end position="202"/>
    </location>
</feature>
<reference evidence="10" key="2">
    <citation type="submission" date="2021-01" db="UniProtKB">
        <authorList>
            <consortium name="EnsemblMetazoa"/>
        </authorList>
    </citation>
    <scope>IDENTIFICATION</scope>
</reference>
<dbReference type="Proteomes" id="UP000007110">
    <property type="component" value="Unassembled WGS sequence"/>
</dbReference>
<comment type="subcellular location">
    <subcellularLocation>
        <location evidence="8">Cell membrane</location>
        <topology evidence="8">Multi-pass membrane protein</topology>
    </subcellularLocation>
    <subcellularLocation>
        <location evidence="1">Membrane</location>
        <topology evidence="1">Multi-pass membrane protein</topology>
    </subcellularLocation>
</comment>
<feature type="transmembrane region" description="Helical" evidence="8">
    <location>
        <begin position="106"/>
        <end position="126"/>
    </location>
</feature>
<name>A0A7M7R9S2_STRPU</name>
<evidence type="ECO:0000256" key="2">
    <source>
        <dbReference type="ARBA" id="ARBA00005887"/>
    </source>
</evidence>
<feature type="transmembrane region" description="Helical" evidence="8">
    <location>
        <begin position="284"/>
        <end position="303"/>
    </location>
</feature>
<dbReference type="GO" id="GO:0005886">
    <property type="term" value="C:plasma membrane"/>
    <property type="evidence" value="ECO:0000318"/>
    <property type="project" value="GO_Central"/>
</dbReference>
<feature type="transmembrane region" description="Helical" evidence="8">
    <location>
        <begin position="214"/>
        <end position="236"/>
    </location>
</feature>
<feature type="transmembrane region" description="Helical" evidence="8">
    <location>
        <begin position="133"/>
        <end position="156"/>
    </location>
</feature>
<evidence type="ECO:0000313" key="11">
    <source>
        <dbReference type="Proteomes" id="UP000007110"/>
    </source>
</evidence>
<dbReference type="InterPro" id="IPR024041">
    <property type="entry name" value="NH4_transpt_AmtB-like_dom"/>
</dbReference>
<dbReference type="KEGG" id="spu:576563"/>
<feature type="transmembrane region" description="Helical" evidence="8">
    <location>
        <begin position="382"/>
        <end position="406"/>
    </location>
</feature>